<evidence type="ECO:0000313" key="13">
    <source>
        <dbReference type="Proteomes" id="UP000694865"/>
    </source>
</evidence>
<dbReference type="PROSITE" id="PS00237">
    <property type="entry name" value="G_PROTEIN_RECEP_F1_1"/>
    <property type="match status" value="1"/>
</dbReference>
<feature type="region of interest" description="Disordered" evidence="10">
    <location>
        <begin position="452"/>
        <end position="472"/>
    </location>
</feature>
<evidence type="ECO:0000256" key="6">
    <source>
        <dbReference type="ARBA" id="ARBA00023136"/>
    </source>
</evidence>
<feature type="transmembrane region" description="Helical" evidence="11">
    <location>
        <begin position="180"/>
        <end position="205"/>
    </location>
</feature>
<dbReference type="GeneID" id="100369497"/>
<name>A0ABM0H1A3_SACKO</name>
<dbReference type="PROSITE" id="PS50262">
    <property type="entry name" value="G_PROTEIN_RECEP_F1_2"/>
    <property type="match status" value="1"/>
</dbReference>
<feature type="transmembrane region" description="Helical" evidence="11">
    <location>
        <begin position="59"/>
        <end position="83"/>
    </location>
</feature>
<dbReference type="Gene3D" id="1.20.1070.10">
    <property type="entry name" value="Rhodopsin 7-helix transmembrane proteins"/>
    <property type="match status" value="1"/>
</dbReference>
<proteinExistence type="inferred from homology"/>
<evidence type="ECO:0000259" key="12">
    <source>
        <dbReference type="PROSITE" id="PS50262"/>
    </source>
</evidence>
<evidence type="ECO:0000256" key="11">
    <source>
        <dbReference type="SAM" id="Phobius"/>
    </source>
</evidence>
<protein>
    <submittedName>
        <fullName evidence="14">5-hydroxytryptamine receptor 1-like</fullName>
    </submittedName>
</protein>
<dbReference type="SUPFAM" id="SSF81321">
    <property type="entry name" value="Family A G protein-coupled receptor-like"/>
    <property type="match status" value="1"/>
</dbReference>
<keyword evidence="13" id="KW-1185">Reference proteome</keyword>
<dbReference type="Proteomes" id="UP000694865">
    <property type="component" value="Unplaced"/>
</dbReference>
<evidence type="ECO:0000256" key="7">
    <source>
        <dbReference type="ARBA" id="ARBA00023170"/>
    </source>
</evidence>
<keyword evidence="8 9" id="KW-0807">Transducer</keyword>
<evidence type="ECO:0000256" key="5">
    <source>
        <dbReference type="ARBA" id="ARBA00023040"/>
    </source>
</evidence>
<dbReference type="InterPro" id="IPR017452">
    <property type="entry name" value="GPCR_Rhodpsn_7TM"/>
</dbReference>
<feature type="compositionally biased region" description="Polar residues" evidence="10">
    <location>
        <begin position="241"/>
        <end position="254"/>
    </location>
</feature>
<comment type="subcellular location">
    <subcellularLocation>
        <location evidence="1">Cell membrane</location>
        <topology evidence="1">Multi-pass membrane protein</topology>
    </subcellularLocation>
</comment>
<feature type="transmembrane region" description="Helical" evidence="11">
    <location>
        <begin position="138"/>
        <end position="160"/>
    </location>
</feature>
<evidence type="ECO:0000256" key="2">
    <source>
        <dbReference type="ARBA" id="ARBA00022475"/>
    </source>
</evidence>
<evidence type="ECO:0000256" key="3">
    <source>
        <dbReference type="ARBA" id="ARBA00022692"/>
    </source>
</evidence>
<organism evidence="13 14">
    <name type="scientific">Saccoglossus kowalevskii</name>
    <name type="common">Acorn worm</name>
    <dbReference type="NCBI Taxonomy" id="10224"/>
    <lineage>
        <taxon>Eukaryota</taxon>
        <taxon>Metazoa</taxon>
        <taxon>Hemichordata</taxon>
        <taxon>Enteropneusta</taxon>
        <taxon>Harrimaniidae</taxon>
        <taxon>Saccoglossus</taxon>
    </lineage>
</organism>
<evidence type="ECO:0000256" key="1">
    <source>
        <dbReference type="ARBA" id="ARBA00004651"/>
    </source>
</evidence>
<evidence type="ECO:0000313" key="14">
    <source>
        <dbReference type="RefSeq" id="XP_002741982.1"/>
    </source>
</evidence>
<feature type="domain" description="G-protein coupled receptors family 1 profile" evidence="12">
    <location>
        <begin position="38"/>
        <end position="406"/>
    </location>
</feature>
<dbReference type="RefSeq" id="XP_002741982.1">
    <property type="nucleotide sequence ID" value="XM_002741936.1"/>
</dbReference>
<sequence>MNVSGNDTDTGADDTEPRPSTPFEIALMVIIMLTTIVGNACVCWIIFTNHKLRTVPNKLVMNLAWCDLLTAVVNGPVTLVVLYNGEWVMGETMCQINGFTTTLFGIASVLTLAVISLNRCCMIVYSTKYSFYFSYVKTNIMISAIWIFSSLCAFPPMVGWSNYVYIPGKAICTLLWSTNISYTLFVLTLGIILPFFVMIVSYYKIFKVVQSNSRRIQSHFERASVPPSPVFGERSGRKLNVPSTKSSTDDTQPATRGHEYRVNQGHAVRLNGLFQTPLDGGSRRGSEISITSRAPSLLDQVYGPLGRRGSTLSIDPVTMDRPTSAISGRLAMGGSSRQLPRQGPRIEDVKITKTVLIVLLAFVVCWSPISVVNFLETFFNYTIPMALDLFTVYMVFLNCALNPIIYGLMNRNFRKGFKKIFCFCKTGALRKQRSVGAVIAIHSAGESASRAVTVNRTSTHKPRGTKKRRRSATVSWRTSDNKINAIIIYQQLLYG</sequence>
<gene>
    <name evidence="14" type="primary">LOC100369497</name>
</gene>
<evidence type="ECO:0000256" key="10">
    <source>
        <dbReference type="SAM" id="MobiDB-lite"/>
    </source>
</evidence>
<dbReference type="InterPro" id="IPR000276">
    <property type="entry name" value="GPCR_Rhodpsn"/>
</dbReference>
<evidence type="ECO:0000256" key="9">
    <source>
        <dbReference type="RuleBase" id="RU000688"/>
    </source>
</evidence>
<comment type="similarity">
    <text evidence="9">Belongs to the G-protein coupled receptor 1 family.</text>
</comment>
<feature type="compositionally biased region" description="Basic residues" evidence="10">
    <location>
        <begin position="458"/>
        <end position="471"/>
    </location>
</feature>
<feature type="transmembrane region" description="Helical" evidence="11">
    <location>
        <begin position="351"/>
        <end position="369"/>
    </location>
</feature>
<feature type="transmembrane region" description="Helical" evidence="11">
    <location>
        <begin position="25"/>
        <end position="47"/>
    </location>
</feature>
<evidence type="ECO:0000256" key="8">
    <source>
        <dbReference type="ARBA" id="ARBA00023224"/>
    </source>
</evidence>
<feature type="transmembrane region" description="Helical" evidence="11">
    <location>
        <begin position="389"/>
        <end position="409"/>
    </location>
</feature>
<evidence type="ECO:0000256" key="4">
    <source>
        <dbReference type="ARBA" id="ARBA00022989"/>
    </source>
</evidence>
<feature type="region of interest" description="Disordered" evidence="10">
    <location>
        <begin position="232"/>
        <end position="256"/>
    </location>
</feature>
<accession>A0ABM0H1A3</accession>
<dbReference type="PANTHER" id="PTHR22752">
    <property type="entry name" value="G PROTEIN-COUPLED RECEPTOR"/>
    <property type="match status" value="1"/>
</dbReference>
<dbReference type="PRINTS" id="PR00237">
    <property type="entry name" value="GPCRRHODOPSN"/>
</dbReference>
<keyword evidence="6 11" id="KW-0472">Membrane</keyword>
<feature type="transmembrane region" description="Helical" evidence="11">
    <location>
        <begin position="103"/>
        <end position="126"/>
    </location>
</feature>
<reference evidence="14" key="1">
    <citation type="submission" date="2025-08" db="UniProtKB">
        <authorList>
            <consortium name="RefSeq"/>
        </authorList>
    </citation>
    <scope>IDENTIFICATION</scope>
    <source>
        <tissue evidence="14">Testes</tissue>
    </source>
</reference>
<keyword evidence="5 9" id="KW-0297">G-protein coupled receptor</keyword>
<keyword evidence="7 9" id="KW-0675">Receptor</keyword>
<dbReference type="Pfam" id="PF00001">
    <property type="entry name" value="7tm_1"/>
    <property type="match status" value="1"/>
</dbReference>
<keyword evidence="4 11" id="KW-1133">Transmembrane helix</keyword>
<keyword evidence="3 9" id="KW-0812">Transmembrane</keyword>
<keyword evidence="2" id="KW-1003">Cell membrane</keyword>
<dbReference type="CDD" id="cd00637">
    <property type="entry name" value="7tm_classA_rhodopsin-like"/>
    <property type="match status" value="1"/>
</dbReference>